<sequence length="215" mass="23359">MRVEPDAARTPGHSVAEADGRCKLAALATVRNDEGGDLTEARAFLIGTLARSSNVHRAAIFRAWVSMEEQAGSDARRVRKLFEAWSRAYRLGDGRKKLVGGGGGKGGEEQDLSGQDDDEGGFWCRYIDFELHHGTAASVRVVAERAVAACPRDPAVHAKYANAELRLGCPDRAGAVLLSTLDLFATDAKTREWLEREVATYDDTMSMKQSRHGGI</sequence>
<dbReference type="SUPFAM" id="SSF48452">
    <property type="entry name" value="TPR-like"/>
    <property type="match status" value="1"/>
</dbReference>
<organism evidence="1 2">
    <name type="scientific">Paspalum notatum var. saurae</name>
    <dbReference type="NCBI Taxonomy" id="547442"/>
    <lineage>
        <taxon>Eukaryota</taxon>
        <taxon>Viridiplantae</taxon>
        <taxon>Streptophyta</taxon>
        <taxon>Embryophyta</taxon>
        <taxon>Tracheophyta</taxon>
        <taxon>Spermatophyta</taxon>
        <taxon>Magnoliopsida</taxon>
        <taxon>Liliopsida</taxon>
        <taxon>Poales</taxon>
        <taxon>Poaceae</taxon>
        <taxon>PACMAD clade</taxon>
        <taxon>Panicoideae</taxon>
        <taxon>Andropogonodae</taxon>
        <taxon>Paspaleae</taxon>
        <taxon>Paspalinae</taxon>
        <taxon>Paspalum</taxon>
    </lineage>
</organism>
<proteinExistence type="predicted"/>
<dbReference type="InterPro" id="IPR011990">
    <property type="entry name" value="TPR-like_helical_dom_sf"/>
</dbReference>
<accession>A0AAQ3PRM5</accession>
<reference evidence="1 2" key="1">
    <citation type="submission" date="2024-02" db="EMBL/GenBank/DDBJ databases">
        <title>High-quality chromosome-scale genome assembly of Pensacola bahiagrass (Paspalum notatum Flugge var. saurae).</title>
        <authorList>
            <person name="Vega J.M."/>
            <person name="Podio M."/>
            <person name="Orjuela J."/>
            <person name="Siena L.A."/>
            <person name="Pessino S.C."/>
            <person name="Combes M.C."/>
            <person name="Mariac C."/>
            <person name="Albertini E."/>
            <person name="Pupilli F."/>
            <person name="Ortiz J.P.A."/>
            <person name="Leblanc O."/>
        </authorList>
    </citation>
    <scope>NUCLEOTIDE SEQUENCE [LARGE SCALE GENOMIC DNA]</scope>
    <source>
        <strain evidence="1">R1</strain>
        <tissue evidence="1">Leaf</tissue>
    </source>
</reference>
<dbReference type="EMBL" id="CP144746">
    <property type="protein sequence ID" value="WVZ55076.1"/>
    <property type="molecule type" value="Genomic_DNA"/>
</dbReference>
<dbReference type="Proteomes" id="UP001341281">
    <property type="component" value="Chromosome 02"/>
</dbReference>
<gene>
    <name evidence="1" type="ORF">U9M48_005789</name>
</gene>
<evidence type="ECO:0000313" key="1">
    <source>
        <dbReference type="EMBL" id="WVZ55076.1"/>
    </source>
</evidence>
<keyword evidence="2" id="KW-1185">Reference proteome</keyword>
<dbReference type="Gene3D" id="1.25.40.10">
    <property type="entry name" value="Tetratricopeptide repeat domain"/>
    <property type="match status" value="1"/>
</dbReference>
<dbReference type="AlphaFoldDB" id="A0AAQ3PRM5"/>
<name>A0AAQ3PRM5_PASNO</name>
<protein>
    <submittedName>
        <fullName evidence="1">Uncharacterized protein</fullName>
    </submittedName>
</protein>
<evidence type="ECO:0000313" key="2">
    <source>
        <dbReference type="Proteomes" id="UP001341281"/>
    </source>
</evidence>